<keyword evidence="7" id="KW-1185">Reference proteome</keyword>
<feature type="domain" description="Aldehyde dehydrogenase" evidence="5">
    <location>
        <begin position="35"/>
        <end position="494"/>
    </location>
</feature>
<dbReference type="SUPFAM" id="SSF53720">
    <property type="entry name" value="ALDH-like"/>
    <property type="match status" value="1"/>
</dbReference>
<protein>
    <submittedName>
        <fullName evidence="6">Aldehyde dehydrogenase family protein</fullName>
    </submittedName>
</protein>
<name>A0A970BAL8_9GAMM</name>
<feature type="active site" evidence="3">
    <location>
        <position position="272"/>
    </location>
</feature>
<evidence type="ECO:0000256" key="4">
    <source>
        <dbReference type="RuleBase" id="RU003345"/>
    </source>
</evidence>
<evidence type="ECO:0000256" key="2">
    <source>
        <dbReference type="ARBA" id="ARBA00023002"/>
    </source>
</evidence>
<evidence type="ECO:0000256" key="1">
    <source>
        <dbReference type="ARBA" id="ARBA00009986"/>
    </source>
</evidence>
<dbReference type="GO" id="GO:0016620">
    <property type="term" value="F:oxidoreductase activity, acting on the aldehyde or oxo group of donors, NAD or NADP as acceptor"/>
    <property type="evidence" value="ECO:0007669"/>
    <property type="project" value="InterPro"/>
</dbReference>
<dbReference type="PROSITE" id="PS00070">
    <property type="entry name" value="ALDEHYDE_DEHYDR_CYS"/>
    <property type="match status" value="1"/>
</dbReference>
<dbReference type="InterPro" id="IPR016162">
    <property type="entry name" value="Ald_DH_N"/>
</dbReference>
<dbReference type="PANTHER" id="PTHR11699">
    <property type="entry name" value="ALDEHYDE DEHYDROGENASE-RELATED"/>
    <property type="match status" value="1"/>
</dbReference>
<organism evidence="6 7">
    <name type="scientific">Solimonas marina</name>
    <dbReference type="NCBI Taxonomy" id="2714601"/>
    <lineage>
        <taxon>Bacteria</taxon>
        <taxon>Pseudomonadati</taxon>
        <taxon>Pseudomonadota</taxon>
        <taxon>Gammaproteobacteria</taxon>
        <taxon>Nevskiales</taxon>
        <taxon>Nevskiaceae</taxon>
        <taxon>Solimonas</taxon>
    </lineage>
</organism>
<dbReference type="FunFam" id="3.40.605.10:FF:000007">
    <property type="entry name" value="NAD/NADP-dependent betaine aldehyde dehydrogenase"/>
    <property type="match status" value="1"/>
</dbReference>
<dbReference type="RefSeq" id="WP_168148835.1">
    <property type="nucleotide sequence ID" value="NZ_JAAVXB010000008.1"/>
</dbReference>
<dbReference type="AlphaFoldDB" id="A0A970BAL8"/>
<reference evidence="6" key="1">
    <citation type="submission" date="2020-03" db="EMBL/GenBank/DDBJ databases">
        <title>Solimonas marina sp. nov., isolated from deep seawater of the Pacific Ocean.</title>
        <authorList>
            <person name="Liu X."/>
            <person name="Lai Q."/>
            <person name="Sun F."/>
            <person name="Gai Y."/>
            <person name="Li G."/>
            <person name="Shao Z."/>
        </authorList>
    </citation>
    <scope>NUCLEOTIDE SEQUENCE</scope>
    <source>
        <strain evidence="6">C16B3</strain>
    </source>
</reference>
<dbReference type="EMBL" id="JAAVXB010000008">
    <property type="protein sequence ID" value="NKF23511.1"/>
    <property type="molecule type" value="Genomic_DNA"/>
</dbReference>
<evidence type="ECO:0000313" key="7">
    <source>
        <dbReference type="Proteomes" id="UP000653472"/>
    </source>
</evidence>
<dbReference type="Proteomes" id="UP000653472">
    <property type="component" value="Unassembled WGS sequence"/>
</dbReference>
<proteinExistence type="inferred from homology"/>
<dbReference type="PROSITE" id="PS00687">
    <property type="entry name" value="ALDEHYDE_DEHYDR_GLU"/>
    <property type="match status" value="1"/>
</dbReference>
<dbReference type="InterPro" id="IPR029510">
    <property type="entry name" value="Ald_DH_CS_GLU"/>
</dbReference>
<dbReference type="InterPro" id="IPR016163">
    <property type="entry name" value="Ald_DH_C"/>
</dbReference>
<dbReference type="Gene3D" id="3.40.309.10">
    <property type="entry name" value="Aldehyde Dehydrogenase, Chain A, domain 2"/>
    <property type="match status" value="1"/>
</dbReference>
<gene>
    <name evidence="6" type="ORF">G7Y82_14420</name>
</gene>
<evidence type="ECO:0000259" key="5">
    <source>
        <dbReference type="Pfam" id="PF00171"/>
    </source>
</evidence>
<dbReference type="Gene3D" id="3.40.605.10">
    <property type="entry name" value="Aldehyde Dehydrogenase, Chain A, domain 1"/>
    <property type="match status" value="1"/>
</dbReference>
<dbReference type="FunFam" id="3.40.309.10:FF:000009">
    <property type="entry name" value="Aldehyde dehydrogenase A"/>
    <property type="match status" value="1"/>
</dbReference>
<comment type="caution">
    <text evidence="6">The sequence shown here is derived from an EMBL/GenBank/DDBJ whole genome shotgun (WGS) entry which is preliminary data.</text>
</comment>
<sequence>MGYDGPYPVDARVTEFLALDPALFIDGLRVAPGSASTLPVFDPSSGAQIAVAVDASAADVDRAVRSAHAAFADGRWRQLRPADRERVLLRFADLVTERGEAFAQLETLEQGKSINISRMFEVGASSEWMRYVAGLTTKIGGRTFDTSLPGGPQHWTTYTRREPVGVVAGIAPWNFPMMIALWKVMPALAAGCSVVLKPSEVTPLTALMLAQTAIDAGLPPGVFNVVTGSGAGCGAALTEHPLIAKITFTGSTPTGKAIGRTAAGNMTRFTLELGGKNPAIILRDADLDAVIPGLLAGAFLNGGQVCAAASRVYVEAPLYDALVSQLEAAIGAMSVGAGLDPNAQVNPLVSKAQQMKVQAYLEDARAQGGDLLVGAKVPDAGYFVSPTLVLNPAENLKLTREEVFGPVLGVTRVDSAEQGLALANDSNMGLGASLWTRDLKSAMDLTPRIEAGTVWVNSHVFIDPNMPFGGYKQSGIGRDFGVDWLDAYTELKSVCISH</sequence>
<evidence type="ECO:0000313" key="6">
    <source>
        <dbReference type="EMBL" id="NKF23511.1"/>
    </source>
</evidence>
<dbReference type="InterPro" id="IPR016160">
    <property type="entry name" value="Ald_DH_CS_CYS"/>
</dbReference>
<dbReference type="InterPro" id="IPR015590">
    <property type="entry name" value="Aldehyde_DH_dom"/>
</dbReference>
<dbReference type="Pfam" id="PF00171">
    <property type="entry name" value="Aldedh"/>
    <property type="match status" value="1"/>
</dbReference>
<dbReference type="InterPro" id="IPR016161">
    <property type="entry name" value="Ald_DH/histidinol_DH"/>
</dbReference>
<accession>A0A970BAL8</accession>
<keyword evidence="2 4" id="KW-0560">Oxidoreductase</keyword>
<evidence type="ECO:0000256" key="3">
    <source>
        <dbReference type="PROSITE-ProRule" id="PRU10007"/>
    </source>
</evidence>
<comment type="similarity">
    <text evidence="1 4">Belongs to the aldehyde dehydrogenase family.</text>
</comment>